<name>A0A8T0J348_CERPU</name>
<gene>
    <name evidence="2" type="ORF">KC19_1G001000</name>
</gene>
<feature type="region of interest" description="Disordered" evidence="1">
    <location>
        <begin position="86"/>
        <end position="189"/>
    </location>
</feature>
<feature type="region of interest" description="Disordered" evidence="1">
    <location>
        <begin position="1"/>
        <end position="57"/>
    </location>
</feature>
<feature type="compositionally biased region" description="Acidic residues" evidence="1">
    <location>
        <begin position="151"/>
        <end position="175"/>
    </location>
</feature>
<accession>A0A8T0J348</accession>
<feature type="region of interest" description="Disordered" evidence="1">
    <location>
        <begin position="205"/>
        <end position="261"/>
    </location>
</feature>
<dbReference type="SUPFAM" id="SSF47473">
    <property type="entry name" value="EF-hand"/>
    <property type="match status" value="1"/>
</dbReference>
<keyword evidence="3" id="KW-1185">Reference proteome</keyword>
<feature type="compositionally biased region" description="Basic residues" evidence="1">
    <location>
        <begin position="249"/>
        <end position="261"/>
    </location>
</feature>
<dbReference type="Gene3D" id="1.10.238.10">
    <property type="entry name" value="EF-hand"/>
    <property type="match status" value="1"/>
</dbReference>
<feature type="compositionally biased region" description="Basic and acidic residues" evidence="1">
    <location>
        <begin position="26"/>
        <end position="38"/>
    </location>
</feature>
<feature type="compositionally biased region" description="Low complexity" evidence="1">
    <location>
        <begin position="205"/>
        <end position="216"/>
    </location>
</feature>
<protein>
    <recommendedName>
        <fullName evidence="4">EF-hand domain-containing protein</fullName>
    </recommendedName>
</protein>
<feature type="compositionally biased region" description="Basic residues" evidence="1">
    <location>
        <begin position="217"/>
        <end position="230"/>
    </location>
</feature>
<proteinExistence type="predicted"/>
<reference evidence="2" key="1">
    <citation type="submission" date="2020-06" db="EMBL/GenBank/DDBJ databases">
        <title>WGS assembly of Ceratodon purpureus strain R40.</title>
        <authorList>
            <person name="Carey S.B."/>
            <person name="Jenkins J."/>
            <person name="Shu S."/>
            <person name="Lovell J.T."/>
            <person name="Sreedasyam A."/>
            <person name="Maumus F."/>
            <person name="Tiley G.P."/>
            <person name="Fernandez-Pozo N."/>
            <person name="Barry K."/>
            <person name="Chen C."/>
            <person name="Wang M."/>
            <person name="Lipzen A."/>
            <person name="Daum C."/>
            <person name="Saski C.A."/>
            <person name="Payton A.C."/>
            <person name="Mcbreen J.C."/>
            <person name="Conrad R.E."/>
            <person name="Kollar L.M."/>
            <person name="Olsson S."/>
            <person name="Huttunen S."/>
            <person name="Landis J.B."/>
            <person name="Wickett N.J."/>
            <person name="Johnson M.G."/>
            <person name="Rensing S.A."/>
            <person name="Grimwood J."/>
            <person name="Schmutz J."/>
            <person name="Mcdaniel S.F."/>
        </authorList>
    </citation>
    <scope>NUCLEOTIDE SEQUENCE</scope>
    <source>
        <strain evidence="2">R40</strain>
    </source>
</reference>
<organism evidence="2 3">
    <name type="scientific">Ceratodon purpureus</name>
    <name type="common">Fire moss</name>
    <name type="synonym">Dicranum purpureum</name>
    <dbReference type="NCBI Taxonomy" id="3225"/>
    <lineage>
        <taxon>Eukaryota</taxon>
        <taxon>Viridiplantae</taxon>
        <taxon>Streptophyta</taxon>
        <taxon>Embryophyta</taxon>
        <taxon>Bryophyta</taxon>
        <taxon>Bryophytina</taxon>
        <taxon>Bryopsida</taxon>
        <taxon>Dicranidae</taxon>
        <taxon>Pseudoditrichales</taxon>
        <taxon>Ditrichaceae</taxon>
        <taxon>Ceratodon</taxon>
    </lineage>
</organism>
<evidence type="ECO:0000313" key="2">
    <source>
        <dbReference type="EMBL" id="KAG0589173.1"/>
    </source>
</evidence>
<evidence type="ECO:0000313" key="3">
    <source>
        <dbReference type="Proteomes" id="UP000822688"/>
    </source>
</evidence>
<feature type="compositionally biased region" description="Acidic residues" evidence="1">
    <location>
        <begin position="39"/>
        <end position="54"/>
    </location>
</feature>
<comment type="caution">
    <text evidence="2">The sequence shown here is derived from an EMBL/GenBank/DDBJ whole genome shotgun (WGS) entry which is preliminary data.</text>
</comment>
<dbReference type="AlphaFoldDB" id="A0A8T0J348"/>
<feature type="compositionally biased region" description="Acidic residues" evidence="1">
    <location>
        <begin position="122"/>
        <end position="134"/>
    </location>
</feature>
<sequence>MRCDAMARLRTRQSGAGDSAQVRRHAREDDERIQPRGEGEDDEDEHEDEGEDAAITEYEKQRLQTIERNNAMLASLQLPNLASSLADSCGASKAGSVPPVKGGGPRRRSERLKSVGGKPSTGDDDDSSSEESGFETESLSPTKRKRKDQEYEPTDDDGSLSESEDEMDEHEEEILQEGASVVPDDVDMDDEVYALQQALALSLGASVEARDSPASSTKKKKRSPAKKKKATVSAEIDPVDELEDDPKPKPSKGKAKRKNQKLNYKRHFTEGEIDALFPFFDERGRGLFTLNDLERVSTIHDFTWTAEELLDMIHLFNRNHNGALDLVDFRNVATRCNLIISER</sequence>
<dbReference type="EMBL" id="CM026421">
    <property type="protein sequence ID" value="KAG0589173.1"/>
    <property type="molecule type" value="Genomic_DNA"/>
</dbReference>
<evidence type="ECO:0000256" key="1">
    <source>
        <dbReference type="SAM" id="MobiDB-lite"/>
    </source>
</evidence>
<evidence type="ECO:0008006" key="4">
    <source>
        <dbReference type="Google" id="ProtNLM"/>
    </source>
</evidence>
<dbReference type="InterPro" id="IPR011992">
    <property type="entry name" value="EF-hand-dom_pair"/>
</dbReference>
<dbReference type="Proteomes" id="UP000822688">
    <property type="component" value="Chromosome 1"/>
</dbReference>